<organism evidence="1 2">
    <name type="scientific">Lachnospira hominis</name>
    <name type="common">ex Liu et al. 2021</name>
    <dbReference type="NCBI Taxonomy" id="2763051"/>
    <lineage>
        <taxon>Bacteria</taxon>
        <taxon>Bacillati</taxon>
        <taxon>Bacillota</taxon>
        <taxon>Clostridia</taxon>
        <taxon>Lachnospirales</taxon>
        <taxon>Lachnospiraceae</taxon>
        <taxon>Lachnospira</taxon>
    </lineage>
</organism>
<accession>A0ABR7G2B2</accession>
<dbReference type="Proteomes" id="UP000628463">
    <property type="component" value="Unassembled WGS sequence"/>
</dbReference>
<dbReference type="RefSeq" id="WP_186837247.1">
    <property type="nucleotide sequence ID" value="NZ_JACOPD010000008.1"/>
</dbReference>
<reference evidence="1 2" key="1">
    <citation type="submission" date="2020-08" db="EMBL/GenBank/DDBJ databases">
        <title>Genome public.</title>
        <authorList>
            <person name="Liu C."/>
            <person name="Sun Q."/>
        </authorList>
    </citation>
    <scope>NUCLEOTIDE SEQUENCE [LARGE SCALE GENOMIC DNA]</scope>
    <source>
        <strain evidence="1 2">NSJ-43</strain>
    </source>
</reference>
<gene>
    <name evidence="1" type="ORF">H8S01_11510</name>
</gene>
<sequence length="137" mass="15947">MDVRNCRGCGRLYNYIGGSYRNLCPDCVRKLEEKFDIVKDYIEENHSATMNQISEDCDVSVRQLEKWVREERLCFADDSPIGIPCENCGKTIKSGRYCEACKNTLANQLGSMYAINYEEDDEKDKSSRARMRYLDRK</sequence>
<keyword evidence="2" id="KW-1185">Reference proteome</keyword>
<proteinExistence type="predicted"/>
<keyword evidence="1" id="KW-0282">Flagellum</keyword>
<name>A0ABR7G2B2_9FIRM</name>
<keyword evidence="1" id="KW-0966">Cell projection</keyword>
<evidence type="ECO:0000313" key="2">
    <source>
        <dbReference type="Proteomes" id="UP000628463"/>
    </source>
</evidence>
<evidence type="ECO:0000313" key="1">
    <source>
        <dbReference type="EMBL" id="MBC5681578.1"/>
    </source>
</evidence>
<dbReference type="EMBL" id="JACOPD010000008">
    <property type="protein sequence ID" value="MBC5681578.1"/>
    <property type="molecule type" value="Genomic_DNA"/>
</dbReference>
<keyword evidence="1" id="KW-0969">Cilium</keyword>
<comment type="caution">
    <text evidence="1">The sequence shown here is derived from an EMBL/GenBank/DDBJ whole genome shotgun (WGS) entry which is preliminary data.</text>
</comment>
<protein>
    <submittedName>
        <fullName evidence="1">Flagellar protein</fullName>
    </submittedName>
</protein>